<reference evidence="2" key="4">
    <citation type="submission" date="2025-05" db="UniProtKB">
        <authorList>
            <consortium name="EnsemblFungi"/>
        </authorList>
    </citation>
    <scope>IDENTIFICATION</scope>
    <source>
        <strain evidence="2">isolate 1-1 / race 1 (BBBD)</strain>
    </source>
</reference>
<protein>
    <submittedName>
        <fullName evidence="1 2">Uncharacterized protein</fullName>
    </submittedName>
</protein>
<evidence type="ECO:0000313" key="2">
    <source>
        <dbReference type="EnsemblFungi" id="PTTG_12251-t43_1-p1"/>
    </source>
</evidence>
<name>A0A180GD35_PUCT1</name>
<dbReference type="EMBL" id="ADAS02000098">
    <property type="protein sequence ID" value="OAV90617.1"/>
    <property type="molecule type" value="Genomic_DNA"/>
</dbReference>
<sequence>MADSAMGFYQAQGDLVIERFTNLIDSYSPDGDEFPYDTCLDDTFSIERVNLKKNQLNQLQTNLLPLLSRQVTLLAGLLDPYILQSKPGSTFKLILGIQSELDLTFKQIQSALYIVCPESDLISSTRTDDQHARELKSFRTRGLFQLITESSTLSGIMLLFGEATDFIKYYGFSTEEEEIESRDISSFLKDISDHVSSTRKRVKSSIDWIQASDFDLVQFHWPGKINSLEQRLKTIAKLIKRTSHSKAADGQSQTPRLSEPALQLATSLLPVLKLCRLFFNKVSKRGMNDQKRLPLFTEMRSDQLRSLSKLAEQVRSATHEFVEFVRKADTTGDLLTMVTNLTLTAEKFESCFESSVLLIAFYIVPLIPDTNGFPTQKYYQSWLTTWHLQLSLAMQNLRAAAKLFGNIA</sequence>
<reference evidence="1" key="1">
    <citation type="submission" date="2009-11" db="EMBL/GenBank/DDBJ databases">
        <authorList>
            <consortium name="The Broad Institute Genome Sequencing Platform"/>
            <person name="Ward D."/>
            <person name="Feldgarden M."/>
            <person name="Earl A."/>
            <person name="Young S.K."/>
            <person name="Zeng Q."/>
            <person name="Koehrsen M."/>
            <person name="Alvarado L."/>
            <person name="Berlin A."/>
            <person name="Bochicchio J."/>
            <person name="Borenstein D."/>
            <person name="Chapman S.B."/>
            <person name="Chen Z."/>
            <person name="Engels R."/>
            <person name="Freedman E."/>
            <person name="Gellesch M."/>
            <person name="Goldberg J."/>
            <person name="Griggs A."/>
            <person name="Gujja S."/>
            <person name="Heilman E."/>
            <person name="Heiman D."/>
            <person name="Hepburn T."/>
            <person name="Howarth C."/>
            <person name="Jen D."/>
            <person name="Larson L."/>
            <person name="Lewis B."/>
            <person name="Mehta T."/>
            <person name="Park D."/>
            <person name="Pearson M."/>
            <person name="Roberts A."/>
            <person name="Saif S."/>
            <person name="Shea T."/>
            <person name="Shenoy N."/>
            <person name="Sisk P."/>
            <person name="Stolte C."/>
            <person name="Sykes S."/>
            <person name="Thomson T."/>
            <person name="Walk T."/>
            <person name="White J."/>
            <person name="Yandava C."/>
            <person name="Izard J."/>
            <person name="Baranova O.V."/>
            <person name="Blanton J.M."/>
            <person name="Tanner A.C."/>
            <person name="Dewhirst F.E."/>
            <person name="Haas B."/>
            <person name="Nusbaum C."/>
            <person name="Birren B."/>
        </authorList>
    </citation>
    <scope>NUCLEOTIDE SEQUENCE [LARGE SCALE GENOMIC DNA]</scope>
    <source>
        <strain evidence="1">1-1 BBBD Race 1</strain>
    </source>
</reference>
<reference evidence="1" key="2">
    <citation type="submission" date="2016-05" db="EMBL/GenBank/DDBJ databases">
        <title>Comparative analysis highlights variable genome content of wheat rusts and divergence of the mating loci.</title>
        <authorList>
            <person name="Cuomo C.A."/>
            <person name="Bakkeren G."/>
            <person name="Szabo L."/>
            <person name="Khalil H."/>
            <person name="Joly D."/>
            <person name="Goldberg J."/>
            <person name="Young S."/>
            <person name="Zeng Q."/>
            <person name="Fellers J."/>
        </authorList>
    </citation>
    <scope>NUCLEOTIDE SEQUENCE [LARGE SCALE GENOMIC DNA]</scope>
    <source>
        <strain evidence="1">1-1 BBBD Race 1</strain>
    </source>
</reference>
<accession>A0A180GD35</accession>
<evidence type="ECO:0000313" key="1">
    <source>
        <dbReference type="EMBL" id="OAV90617.1"/>
    </source>
</evidence>
<dbReference type="PANTHER" id="PTHR33069">
    <property type="entry name" value="CHROMOSOME 7, WHOLE GENOME SHOTGUN SEQUENCE-RELATED"/>
    <property type="match status" value="1"/>
</dbReference>
<gene>
    <name evidence="1" type="ORF">PTTG_12251</name>
</gene>
<evidence type="ECO:0000313" key="3">
    <source>
        <dbReference type="Proteomes" id="UP000005240"/>
    </source>
</evidence>
<dbReference type="PANTHER" id="PTHR33069:SF3">
    <property type="entry name" value="DYNEIN HEAVY CHAIN TAIL DOMAIN-CONTAINING PROTEIN"/>
    <property type="match status" value="1"/>
</dbReference>
<dbReference type="OrthoDB" id="2500854at2759"/>
<dbReference type="VEuPathDB" id="FungiDB:PTTG_12251"/>
<dbReference type="Proteomes" id="UP000005240">
    <property type="component" value="Unassembled WGS sequence"/>
</dbReference>
<reference evidence="2 3" key="3">
    <citation type="journal article" date="2017" name="G3 (Bethesda)">
        <title>Comparative analysis highlights variable genome content of wheat rusts and divergence of the mating loci.</title>
        <authorList>
            <person name="Cuomo C.A."/>
            <person name="Bakkeren G."/>
            <person name="Khalil H.B."/>
            <person name="Panwar V."/>
            <person name="Joly D."/>
            <person name="Linning R."/>
            <person name="Sakthikumar S."/>
            <person name="Song X."/>
            <person name="Adiconis X."/>
            <person name="Fan L."/>
            <person name="Goldberg J.M."/>
            <person name="Levin J.Z."/>
            <person name="Young S."/>
            <person name="Zeng Q."/>
            <person name="Anikster Y."/>
            <person name="Bruce M."/>
            <person name="Wang M."/>
            <person name="Yin C."/>
            <person name="McCallum B."/>
            <person name="Szabo L.J."/>
            <person name="Hulbert S."/>
            <person name="Chen X."/>
            <person name="Fellers J.P."/>
        </authorList>
    </citation>
    <scope>NUCLEOTIDE SEQUENCE</scope>
    <source>
        <strain evidence="2">isolate 1-1 / race 1 (BBBD)</strain>
        <strain evidence="3">Isolate 1-1 / race 1 (BBBD)</strain>
    </source>
</reference>
<organism evidence="1">
    <name type="scientific">Puccinia triticina (isolate 1-1 / race 1 (BBBD))</name>
    <name type="common">Brown leaf rust fungus</name>
    <dbReference type="NCBI Taxonomy" id="630390"/>
    <lineage>
        <taxon>Eukaryota</taxon>
        <taxon>Fungi</taxon>
        <taxon>Dikarya</taxon>
        <taxon>Basidiomycota</taxon>
        <taxon>Pucciniomycotina</taxon>
        <taxon>Pucciniomycetes</taxon>
        <taxon>Pucciniales</taxon>
        <taxon>Pucciniaceae</taxon>
        <taxon>Puccinia</taxon>
    </lineage>
</organism>
<dbReference type="EnsemblFungi" id="PTTG_12251-t43_1">
    <property type="protein sequence ID" value="PTTG_12251-t43_1-p1"/>
    <property type="gene ID" value="PTTG_12251"/>
</dbReference>
<dbReference type="STRING" id="630390.A0A180GD35"/>
<dbReference type="AlphaFoldDB" id="A0A180GD35"/>
<proteinExistence type="predicted"/>
<keyword evidence="3" id="KW-1185">Reference proteome</keyword>